<comment type="caution">
    <text evidence="2">The sequence shown here is derived from an EMBL/GenBank/DDBJ whole genome shotgun (WGS) entry which is preliminary data.</text>
</comment>
<protein>
    <submittedName>
        <fullName evidence="2">Uncharacterized protein</fullName>
    </submittedName>
</protein>
<name>A0A7Z7IF05_9BURK</name>
<sequence>MGQANTALTSITRARPGPMRGIERHQLLPRRLQNATSPPNVVIPSPFSRRATRGRSQAPIA</sequence>
<feature type="compositionally biased region" description="Polar residues" evidence="1">
    <location>
        <begin position="1"/>
        <end position="12"/>
    </location>
</feature>
<organism evidence="2 3">
    <name type="scientific">Caballeronia arationis</name>
    <dbReference type="NCBI Taxonomy" id="1777142"/>
    <lineage>
        <taxon>Bacteria</taxon>
        <taxon>Pseudomonadati</taxon>
        <taxon>Pseudomonadota</taxon>
        <taxon>Betaproteobacteria</taxon>
        <taxon>Burkholderiales</taxon>
        <taxon>Burkholderiaceae</taxon>
        <taxon>Caballeronia</taxon>
    </lineage>
</organism>
<evidence type="ECO:0000256" key="1">
    <source>
        <dbReference type="SAM" id="MobiDB-lite"/>
    </source>
</evidence>
<evidence type="ECO:0000313" key="2">
    <source>
        <dbReference type="EMBL" id="SOE91383.1"/>
    </source>
</evidence>
<feature type="region of interest" description="Disordered" evidence="1">
    <location>
        <begin position="1"/>
        <end position="61"/>
    </location>
</feature>
<reference evidence="2 3" key="1">
    <citation type="submission" date="2017-09" db="EMBL/GenBank/DDBJ databases">
        <authorList>
            <person name="Varghese N."/>
            <person name="Submissions S."/>
        </authorList>
    </citation>
    <scope>NUCLEOTIDE SEQUENCE [LARGE SCALE GENOMIC DNA]</scope>
    <source>
        <strain evidence="2 3">OK806</strain>
    </source>
</reference>
<dbReference type="AlphaFoldDB" id="A0A7Z7IF05"/>
<dbReference type="EMBL" id="OCSU01000004">
    <property type="protein sequence ID" value="SOE91383.1"/>
    <property type="molecule type" value="Genomic_DNA"/>
</dbReference>
<evidence type="ECO:0000313" key="3">
    <source>
        <dbReference type="Proteomes" id="UP000219522"/>
    </source>
</evidence>
<gene>
    <name evidence="2" type="ORF">SAMN05446927_8306</name>
</gene>
<proteinExistence type="predicted"/>
<keyword evidence="3" id="KW-1185">Reference proteome</keyword>
<accession>A0A7Z7IF05</accession>
<dbReference type="Proteomes" id="UP000219522">
    <property type="component" value="Unassembled WGS sequence"/>
</dbReference>